<dbReference type="Proteomes" id="UP001055185">
    <property type="component" value="Unassembled WGS sequence"/>
</dbReference>
<comment type="caution">
    <text evidence="1">The sequence shown here is derived from an EMBL/GenBank/DDBJ whole genome shotgun (WGS) entry which is preliminary data.</text>
</comment>
<organism evidence="1 2">
    <name type="scientific">Faecalibacterium gallinarum</name>
    <dbReference type="NCBI Taxonomy" id="2903556"/>
    <lineage>
        <taxon>Bacteria</taxon>
        <taxon>Bacillati</taxon>
        <taxon>Bacillota</taxon>
        <taxon>Clostridia</taxon>
        <taxon>Eubacteriales</taxon>
        <taxon>Oscillospiraceae</taxon>
        <taxon>Faecalibacterium</taxon>
    </lineage>
</organism>
<dbReference type="Pfam" id="PF14205">
    <property type="entry name" value="Cys_rich_KTR"/>
    <property type="match status" value="1"/>
</dbReference>
<evidence type="ECO:0000313" key="1">
    <source>
        <dbReference type="EMBL" id="GJN63915.1"/>
    </source>
</evidence>
<dbReference type="InterPro" id="IPR025957">
    <property type="entry name" value="Cys_rich_KTR"/>
</dbReference>
<reference evidence="1" key="1">
    <citation type="journal article" date="2022" name="Int. J. Syst. Evol. Microbiol.">
        <title>Genome-based, phenotypic and chemotaxonomic classification of Faecalibacterium strains: proposal of three novel species Faecalibacterium duncaniae sp. nov., Faecalibacterium hattorii sp. nov. and Faecalibacterium gallinarum sp. nov. .</title>
        <authorList>
            <person name="Sakamoto M."/>
            <person name="Sakurai N."/>
            <person name="Tanno H."/>
            <person name="Iino T."/>
            <person name="Ohkuma M."/>
            <person name="Endo A."/>
        </authorList>
    </citation>
    <scope>NUCLEOTIDE SEQUENCE</scope>
    <source>
        <strain evidence="1">JCM 17207</strain>
    </source>
</reference>
<name>A0AA37MYF9_9FIRM</name>
<evidence type="ECO:0000313" key="2">
    <source>
        <dbReference type="Proteomes" id="UP001055185"/>
    </source>
</evidence>
<accession>A0AA37MYF9</accession>
<keyword evidence="2" id="KW-1185">Reference proteome</keyword>
<dbReference type="EMBL" id="BQKV01000021">
    <property type="protein sequence ID" value="GJN63915.1"/>
    <property type="molecule type" value="Genomic_DNA"/>
</dbReference>
<dbReference type="AlphaFoldDB" id="A0AA37MYF9"/>
<dbReference type="RefSeq" id="WP_238316165.1">
    <property type="nucleotide sequence ID" value="NZ_BQKV01000021.1"/>
</dbReference>
<proteinExistence type="predicted"/>
<sequence>MQTEWVLCPLCGGKTRLKIREDTILENFPLYCPKCKQETLIAVQRLNLSIIQEPDVKTQSR</sequence>
<gene>
    <name evidence="1" type="ORF">JCM17207_05400</name>
</gene>
<protein>
    <submittedName>
        <fullName evidence="1">Conjugal transfer protein</fullName>
    </submittedName>
</protein>